<accession>A0A167ME30</accession>
<keyword evidence="4" id="KW-1185">Reference proteome</keyword>
<reference evidence="3 4" key="1">
    <citation type="journal article" date="2016" name="Mol. Biol. Evol.">
        <title>Comparative Genomics of Early-Diverging Mushroom-Forming Fungi Provides Insights into the Origins of Lignocellulose Decay Capabilities.</title>
        <authorList>
            <person name="Nagy L.G."/>
            <person name="Riley R."/>
            <person name="Tritt A."/>
            <person name="Adam C."/>
            <person name="Daum C."/>
            <person name="Floudas D."/>
            <person name="Sun H."/>
            <person name="Yadav J.S."/>
            <person name="Pangilinan J."/>
            <person name="Larsson K.H."/>
            <person name="Matsuura K."/>
            <person name="Barry K."/>
            <person name="Labutti K."/>
            <person name="Kuo R."/>
            <person name="Ohm R.A."/>
            <person name="Bhattacharya S.S."/>
            <person name="Shirouzu T."/>
            <person name="Yoshinaga Y."/>
            <person name="Martin F.M."/>
            <person name="Grigoriev I.V."/>
            <person name="Hibbett D.S."/>
        </authorList>
    </citation>
    <scope>NUCLEOTIDE SEQUENCE [LARGE SCALE GENOMIC DNA]</scope>
    <source>
        <strain evidence="3 4">TUFC12733</strain>
    </source>
</reference>
<dbReference type="PANTHER" id="PTHR35567:SF1">
    <property type="entry name" value="CONSERVED FUNGAL PROTEIN (AFU_ORTHOLOGUE AFUA_1G14230)"/>
    <property type="match status" value="1"/>
</dbReference>
<dbReference type="OrthoDB" id="1859733at2759"/>
<feature type="signal peptide" evidence="2">
    <location>
        <begin position="1"/>
        <end position="20"/>
    </location>
</feature>
<organism evidence="3 4">
    <name type="scientific">Calocera viscosa (strain TUFC12733)</name>
    <dbReference type="NCBI Taxonomy" id="1330018"/>
    <lineage>
        <taxon>Eukaryota</taxon>
        <taxon>Fungi</taxon>
        <taxon>Dikarya</taxon>
        <taxon>Basidiomycota</taxon>
        <taxon>Agaricomycotina</taxon>
        <taxon>Dacrymycetes</taxon>
        <taxon>Dacrymycetales</taxon>
        <taxon>Dacrymycetaceae</taxon>
        <taxon>Calocera</taxon>
    </lineage>
</organism>
<sequence>MHFLLKLATVAFAAFPAVSAAPWSVSPAPWPAPSAPWSVPSAPWQVSPAPSPVSSAPSGQGTQPHCNISASHLTTDVPANLSSLIPPSSVSLIQVTVGFGTQNYTCTNGKYVSAGAVAQLFDISCVQNVPAISCELTQAIHQLEQQASGETFLNLVAAKLGGGYKLADHYFDTSIGTLSPVFNFQVSHGGFVIGKKLVDVPAPVNPAVNVDWLQLQGVSGNAAKYVIREETAGGQPPSSCSVANATLEVAYAAKYWFFA</sequence>
<keyword evidence="2" id="KW-0732">Signal</keyword>
<dbReference type="InterPro" id="IPR021851">
    <property type="entry name" value="DUF3455"/>
</dbReference>
<proteinExistence type="predicted"/>
<dbReference type="Proteomes" id="UP000076738">
    <property type="component" value="Unassembled WGS sequence"/>
</dbReference>
<name>A0A167ME30_CALVF</name>
<dbReference type="PANTHER" id="PTHR35567">
    <property type="entry name" value="MALATE DEHYDROGENASE (AFU_ORTHOLOGUE AFUA_2G13800)"/>
    <property type="match status" value="1"/>
</dbReference>
<evidence type="ECO:0000256" key="2">
    <source>
        <dbReference type="SAM" id="SignalP"/>
    </source>
</evidence>
<evidence type="ECO:0000313" key="3">
    <source>
        <dbReference type="EMBL" id="KZO96616.1"/>
    </source>
</evidence>
<gene>
    <name evidence="3" type="ORF">CALVIDRAFT_555008</name>
</gene>
<evidence type="ECO:0000313" key="4">
    <source>
        <dbReference type="Proteomes" id="UP000076738"/>
    </source>
</evidence>
<feature type="region of interest" description="Disordered" evidence="1">
    <location>
        <begin position="48"/>
        <end position="67"/>
    </location>
</feature>
<dbReference type="Pfam" id="PF11937">
    <property type="entry name" value="DUF3455"/>
    <property type="match status" value="1"/>
</dbReference>
<evidence type="ECO:0008006" key="5">
    <source>
        <dbReference type="Google" id="ProtNLM"/>
    </source>
</evidence>
<evidence type="ECO:0000256" key="1">
    <source>
        <dbReference type="SAM" id="MobiDB-lite"/>
    </source>
</evidence>
<feature type="compositionally biased region" description="Low complexity" evidence="1">
    <location>
        <begin position="48"/>
        <end position="58"/>
    </location>
</feature>
<dbReference type="AlphaFoldDB" id="A0A167ME30"/>
<protein>
    <recommendedName>
        <fullName evidence="5">Malate dehydrogenase</fullName>
    </recommendedName>
</protein>
<dbReference type="EMBL" id="KV417283">
    <property type="protein sequence ID" value="KZO96616.1"/>
    <property type="molecule type" value="Genomic_DNA"/>
</dbReference>
<feature type="chain" id="PRO_5007890266" description="Malate dehydrogenase" evidence="2">
    <location>
        <begin position="21"/>
        <end position="259"/>
    </location>
</feature>